<dbReference type="InterPro" id="IPR000304">
    <property type="entry name" value="Pyrroline-COOH_reductase"/>
</dbReference>
<name>A0AAV2RFB7_MEGNR</name>
<protein>
    <recommendedName>
        <fullName evidence="5">Pyrroline-5-carboxylate reductase</fullName>
        <ecNumber evidence="4">1.5.1.2</ecNumber>
    </recommendedName>
</protein>
<evidence type="ECO:0000313" key="16">
    <source>
        <dbReference type="EMBL" id="CAL4122599.1"/>
    </source>
</evidence>
<dbReference type="InterPro" id="IPR008927">
    <property type="entry name" value="6-PGluconate_DH-like_C_sf"/>
</dbReference>
<evidence type="ECO:0000259" key="15">
    <source>
        <dbReference type="Pfam" id="PF14748"/>
    </source>
</evidence>
<evidence type="ECO:0000256" key="10">
    <source>
        <dbReference type="ARBA" id="ARBA00023002"/>
    </source>
</evidence>
<dbReference type="PANTHER" id="PTHR11645">
    <property type="entry name" value="PYRROLINE-5-CARBOXYLATE REDUCTASE"/>
    <property type="match status" value="1"/>
</dbReference>
<reference evidence="16 17" key="1">
    <citation type="submission" date="2024-05" db="EMBL/GenBank/DDBJ databases">
        <authorList>
            <person name="Wallberg A."/>
        </authorList>
    </citation>
    <scope>NUCLEOTIDE SEQUENCE [LARGE SCALE GENOMIC DNA]</scope>
</reference>
<evidence type="ECO:0000256" key="7">
    <source>
        <dbReference type="ARBA" id="ARBA00022605"/>
    </source>
</evidence>
<dbReference type="NCBIfam" id="TIGR00112">
    <property type="entry name" value="proC"/>
    <property type="match status" value="1"/>
</dbReference>
<organism evidence="16 17">
    <name type="scientific">Meganyctiphanes norvegica</name>
    <name type="common">Northern krill</name>
    <name type="synonym">Thysanopoda norvegica</name>
    <dbReference type="NCBI Taxonomy" id="48144"/>
    <lineage>
        <taxon>Eukaryota</taxon>
        <taxon>Metazoa</taxon>
        <taxon>Ecdysozoa</taxon>
        <taxon>Arthropoda</taxon>
        <taxon>Crustacea</taxon>
        <taxon>Multicrustacea</taxon>
        <taxon>Malacostraca</taxon>
        <taxon>Eumalacostraca</taxon>
        <taxon>Eucarida</taxon>
        <taxon>Euphausiacea</taxon>
        <taxon>Euphausiidae</taxon>
        <taxon>Meganyctiphanes</taxon>
    </lineage>
</organism>
<evidence type="ECO:0000256" key="1">
    <source>
        <dbReference type="ARBA" id="ARBA00004496"/>
    </source>
</evidence>
<dbReference type="InterPro" id="IPR029036">
    <property type="entry name" value="P5CR_dimer"/>
</dbReference>
<evidence type="ECO:0000256" key="11">
    <source>
        <dbReference type="ARBA" id="ARBA00050547"/>
    </source>
</evidence>
<dbReference type="HAMAP" id="MF_01925">
    <property type="entry name" value="P5C_reductase"/>
    <property type="match status" value="1"/>
</dbReference>
<feature type="compositionally biased region" description="Polar residues" evidence="13">
    <location>
        <begin position="8"/>
        <end position="25"/>
    </location>
</feature>
<evidence type="ECO:0000256" key="12">
    <source>
        <dbReference type="ARBA" id="ARBA00052690"/>
    </source>
</evidence>
<evidence type="ECO:0000259" key="14">
    <source>
        <dbReference type="Pfam" id="PF03807"/>
    </source>
</evidence>
<keyword evidence="8" id="KW-0641">Proline biosynthesis</keyword>
<keyword evidence="17" id="KW-1185">Reference proteome</keyword>
<evidence type="ECO:0000256" key="6">
    <source>
        <dbReference type="ARBA" id="ARBA00022490"/>
    </source>
</evidence>
<dbReference type="FunFam" id="1.10.3730.10:FF:000001">
    <property type="entry name" value="Pyrroline-5-carboxylate reductase"/>
    <property type="match status" value="1"/>
</dbReference>
<dbReference type="Gene3D" id="1.10.3730.10">
    <property type="entry name" value="ProC C-terminal domain-like"/>
    <property type="match status" value="1"/>
</dbReference>
<dbReference type="EC" id="1.5.1.2" evidence="4"/>
<dbReference type="PANTHER" id="PTHR11645:SF69">
    <property type="entry name" value="PYRROLINE-5-CARBOXYLATE REDUCTASE"/>
    <property type="match status" value="1"/>
</dbReference>
<dbReference type="InterPro" id="IPR028939">
    <property type="entry name" value="P5C_Rdtase_cat_N"/>
</dbReference>
<feature type="region of interest" description="Disordered" evidence="13">
    <location>
        <begin position="1"/>
        <end position="33"/>
    </location>
</feature>
<dbReference type="Pfam" id="PF03807">
    <property type="entry name" value="F420_oxidored"/>
    <property type="match status" value="1"/>
</dbReference>
<dbReference type="SUPFAM" id="SSF48179">
    <property type="entry name" value="6-phosphogluconate dehydrogenase C-terminal domain-like"/>
    <property type="match status" value="1"/>
</dbReference>
<dbReference type="GO" id="GO:0004735">
    <property type="term" value="F:pyrroline-5-carboxylate reductase activity"/>
    <property type="evidence" value="ECO:0007669"/>
    <property type="project" value="UniProtKB-EC"/>
</dbReference>
<keyword evidence="6" id="KW-0963">Cytoplasm</keyword>
<dbReference type="Proteomes" id="UP001497623">
    <property type="component" value="Unassembled WGS sequence"/>
</dbReference>
<dbReference type="AlphaFoldDB" id="A0AAV2RFB7"/>
<evidence type="ECO:0000256" key="13">
    <source>
        <dbReference type="SAM" id="MobiDB-lite"/>
    </source>
</evidence>
<keyword evidence="7" id="KW-0028">Amino-acid biosynthesis</keyword>
<evidence type="ECO:0000313" key="17">
    <source>
        <dbReference type="Proteomes" id="UP001497623"/>
    </source>
</evidence>
<comment type="pathway">
    <text evidence="2">Amino-acid biosynthesis; L-proline biosynthesis; L-proline from L-glutamate 5-semialdehyde: step 1/1.</text>
</comment>
<feature type="domain" description="Pyrroline-5-carboxylate reductase dimerisation" evidence="15">
    <location>
        <begin position="228"/>
        <end position="332"/>
    </location>
</feature>
<comment type="subcellular location">
    <subcellularLocation>
        <location evidence="1">Cytoplasm</location>
    </subcellularLocation>
</comment>
<dbReference type="GO" id="GO:0005737">
    <property type="term" value="C:cytoplasm"/>
    <property type="evidence" value="ECO:0007669"/>
    <property type="project" value="UniProtKB-SubCell"/>
</dbReference>
<evidence type="ECO:0000256" key="3">
    <source>
        <dbReference type="ARBA" id="ARBA00005525"/>
    </source>
</evidence>
<dbReference type="InterPro" id="IPR036291">
    <property type="entry name" value="NAD(P)-bd_dom_sf"/>
</dbReference>
<dbReference type="SUPFAM" id="SSF51735">
    <property type="entry name" value="NAD(P)-binding Rossmann-fold domains"/>
    <property type="match status" value="1"/>
</dbReference>
<evidence type="ECO:0000256" key="8">
    <source>
        <dbReference type="ARBA" id="ARBA00022650"/>
    </source>
</evidence>
<comment type="caution">
    <text evidence="16">The sequence shown here is derived from an EMBL/GenBank/DDBJ whole genome shotgun (WGS) entry which is preliminary data.</text>
</comment>
<comment type="similarity">
    <text evidence="3">Belongs to the pyrroline-5-carboxylate reductase family.</text>
</comment>
<evidence type="ECO:0000256" key="2">
    <source>
        <dbReference type="ARBA" id="ARBA00005205"/>
    </source>
</evidence>
<dbReference type="Gene3D" id="3.40.50.720">
    <property type="entry name" value="NAD(P)-binding Rossmann-like Domain"/>
    <property type="match status" value="1"/>
</dbReference>
<evidence type="ECO:0000256" key="4">
    <source>
        <dbReference type="ARBA" id="ARBA00012855"/>
    </source>
</evidence>
<gene>
    <name evidence="16" type="ORF">MNOR_LOCUS23321</name>
</gene>
<feature type="non-terminal residue" evidence="16">
    <location>
        <position position="1"/>
    </location>
</feature>
<dbReference type="Pfam" id="PF14748">
    <property type="entry name" value="P5CR_dimer"/>
    <property type="match status" value="1"/>
</dbReference>
<accession>A0AAV2RFB7</accession>
<evidence type="ECO:0000256" key="5">
    <source>
        <dbReference type="ARBA" id="ARBA00021413"/>
    </source>
</evidence>
<comment type="catalytic activity">
    <reaction evidence="11">
        <text>L-proline + NAD(+) = (S)-1-pyrroline-5-carboxylate + NADH + 2 H(+)</text>
        <dbReference type="Rhea" id="RHEA:14105"/>
        <dbReference type="ChEBI" id="CHEBI:15378"/>
        <dbReference type="ChEBI" id="CHEBI:17388"/>
        <dbReference type="ChEBI" id="CHEBI:57540"/>
        <dbReference type="ChEBI" id="CHEBI:57945"/>
        <dbReference type="ChEBI" id="CHEBI:60039"/>
        <dbReference type="EC" id="1.5.1.2"/>
    </reaction>
</comment>
<dbReference type="EMBL" id="CAXKWB010020461">
    <property type="protein sequence ID" value="CAL4122599.1"/>
    <property type="molecule type" value="Genomic_DNA"/>
</dbReference>
<dbReference type="GO" id="GO:0055129">
    <property type="term" value="P:L-proline biosynthetic process"/>
    <property type="evidence" value="ECO:0007669"/>
    <property type="project" value="TreeGrafter"/>
</dbReference>
<sequence>RNNKYRRQLQTPTGTVPQSHQSRQPPGNIFSKMGVSDDVVQPKQAEAVVQDTIIHLETTKDCLKPAKIGFVGSGNMAQALLNGFVNKGLVEASNVWASAPSDRNLAKLKPLGVHTTHDNGLVIQECDIVFLSVKPHLFIEVNAGLSPIEGDHKPLFISIMTGISIEKLEQMLSGIVQNPRVVRTMPNTPCMVSQGCCVYCLGSNATDADGIIVKTMLSSVALCEQVPESQLDGICGLAGSGPAYIYAVIEALADGGVKMGIPRQLAQSMAAQMVKGAATMVLESGKHPGQLKDEVCSPGGTTITAMHKLETGGLRGTLMSAVEASAQRSKELGK</sequence>
<proteinExistence type="inferred from homology"/>
<keyword evidence="10" id="KW-0560">Oxidoreductase</keyword>
<evidence type="ECO:0000256" key="9">
    <source>
        <dbReference type="ARBA" id="ARBA00022857"/>
    </source>
</evidence>
<comment type="catalytic activity">
    <reaction evidence="12">
        <text>L-proline + NADP(+) = (S)-1-pyrroline-5-carboxylate + NADPH + 2 H(+)</text>
        <dbReference type="Rhea" id="RHEA:14109"/>
        <dbReference type="ChEBI" id="CHEBI:15378"/>
        <dbReference type="ChEBI" id="CHEBI:17388"/>
        <dbReference type="ChEBI" id="CHEBI:57783"/>
        <dbReference type="ChEBI" id="CHEBI:58349"/>
        <dbReference type="ChEBI" id="CHEBI:60039"/>
        <dbReference type="EC" id="1.5.1.2"/>
    </reaction>
</comment>
<dbReference type="FunFam" id="3.40.50.720:FF:000190">
    <property type="entry name" value="Pyrroline-5-carboxylate reductase"/>
    <property type="match status" value="1"/>
</dbReference>
<keyword evidence="9" id="KW-0521">NADP</keyword>
<feature type="domain" description="Pyrroline-5-carboxylate reductase catalytic N-terminal" evidence="14">
    <location>
        <begin position="67"/>
        <end position="161"/>
    </location>
</feature>